<feature type="region of interest" description="Disordered" evidence="1">
    <location>
        <begin position="255"/>
        <end position="276"/>
    </location>
</feature>
<evidence type="ECO:0000313" key="4">
    <source>
        <dbReference type="Proteomes" id="UP000829291"/>
    </source>
</evidence>
<dbReference type="KEGG" id="nlo:107224094"/>
<proteinExistence type="predicted"/>
<dbReference type="PANTHER" id="PTHR15960:SF5">
    <property type="entry name" value="LD44032P"/>
    <property type="match status" value="1"/>
</dbReference>
<feature type="domain" description="UMA" evidence="3">
    <location>
        <begin position="17"/>
        <end position="61"/>
    </location>
</feature>
<dbReference type="InterPro" id="IPR015940">
    <property type="entry name" value="UBA"/>
</dbReference>
<dbReference type="InterPro" id="IPR042575">
    <property type="entry name" value="UBAP1_C"/>
</dbReference>
<feature type="compositionally biased region" description="Basic and acidic residues" evidence="1">
    <location>
        <begin position="80"/>
        <end position="90"/>
    </location>
</feature>
<dbReference type="Pfam" id="PF00627">
    <property type="entry name" value="UBA"/>
    <property type="match status" value="1"/>
</dbReference>
<evidence type="ECO:0000259" key="3">
    <source>
        <dbReference type="PROSITE" id="PS51497"/>
    </source>
</evidence>
<dbReference type="Gene3D" id="1.20.120.1920">
    <property type="entry name" value="UBAP1 SOUBA domain"/>
    <property type="match status" value="1"/>
</dbReference>
<evidence type="ECO:0000256" key="1">
    <source>
        <dbReference type="SAM" id="MobiDB-lite"/>
    </source>
</evidence>
<dbReference type="CDD" id="cd14316">
    <property type="entry name" value="UBA2_UBAP1_like"/>
    <property type="match status" value="1"/>
</dbReference>
<dbReference type="SMART" id="SM00165">
    <property type="entry name" value="UBA"/>
    <property type="match status" value="2"/>
</dbReference>
<sequence length="386" mass="43437">MARPTVSAQCDSVASYMDGVHVKIAEAYKPPRKIALPVAYNNKLPDVSNYVYDFSLERVVIEKMTEWRKVRHTMALARRTRLDEKKKNEEAPSPPLPETVTQSSVKVAPAPETTILTPQPLSPSANDLQYINMSNGLDLADFDNDTSSPFDNMELKTINDMEELAQVLQPTSQWVPPTKLENILTELTIDQNERKQEHTNIEADENTENNKHASNQPSVPTIVQELQRELARPIMENWKPWPELESPICEADVTSPKFTNSSPSTHSTLSNPLSDLTEDDQKLAKHLSDMGFPLSRAARAIRDLGGRDNKKVVEYLLAVQSLEELGMLGDDAEKVLVLTDYDPEKAKLYYQNLQTLRDLGFPEEQVSSALLKCNIDRDRALDLLIA</sequence>
<keyword evidence="4" id="KW-1185">Reference proteome</keyword>
<feature type="region of interest" description="Disordered" evidence="1">
    <location>
        <begin position="80"/>
        <end position="104"/>
    </location>
</feature>
<dbReference type="SUPFAM" id="SSF46934">
    <property type="entry name" value="UBA-like"/>
    <property type="match status" value="2"/>
</dbReference>
<dbReference type="GO" id="GO:0043162">
    <property type="term" value="P:ubiquitin-dependent protein catabolic process via the multivesicular body sorting pathway"/>
    <property type="evidence" value="ECO:0007669"/>
    <property type="project" value="InterPro"/>
</dbReference>
<dbReference type="PROSITE" id="PS51497">
    <property type="entry name" value="UMA"/>
    <property type="match status" value="1"/>
</dbReference>
<dbReference type="InterPro" id="IPR023340">
    <property type="entry name" value="UMA"/>
</dbReference>
<gene>
    <name evidence="5" type="primary">LOC107224094</name>
</gene>
<evidence type="ECO:0000259" key="2">
    <source>
        <dbReference type="PROSITE" id="PS50030"/>
    </source>
</evidence>
<dbReference type="OrthoDB" id="2018023at2759"/>
<protein>
    <submittedName>
        <fullName evidence="5">Uncharacterized protein LOC107224094 isoform X1</fullName>
    </submittedName>
</protein>
<dbReference type="Proteomes" id="UP000829291">
    <property type="component" value="Chromosome 5"/>
</dbReference>
<dbReference type="GO" id="GO:0000813">
    <property type="term" value="C:ESCRT I complex"/>
    <property type="evidence" value="ECO:0007669"/>
    <property type="project" value="InterPro"/>
</dbReference>
<name>A0A6J0BZB9_NEOLC</name>
<feature type="domain" description="UBA" evidence="2">
    <location>
        <begin position="340"/>
        <end position="386"/>
    </location>
</feature>
<dbReference type="GeneID" id="107224094"/>
<dbReference type="InParanoid" id="A0A6J0BZB9"/>
<organism evidence="5">
    <name type="scientific">Neodiprion lecontei</name>
    <name type="common">Redheaded pine sawfly</name>
    <dbReference type="NCBI Taxonomy" id="441921"/>
    <lineage>
        <taxon>Eukaryota</taxon>
        <taxon>Metazoa</taxon>
        <taxon>Ecdysozoa</taxon>
        <taxon>Arthropoda</taxon>
        <taxon>Hexapoda</taxon>
        <taxon>Insecta</taxon>
        <taxon>Pterygota</taxon>
        <taxon>Neoptera</taxon>
        <taxon>Endopterygota</taxon>
        <taxon>Hymenoptera</taxon>
        <taxon>Tenthredinoidea</taxon>
        <taxon>Diprionidae</taxon>
        <taxon>Diprioninae</taxon>
        <taxon>Neodiprion</taxon>
    </lineage>
</organism>
<dbReference type="FunCoup" id="A0A6J0BZB9">
    <property type="interactions" value="394"/>
</dbReference>
<feature type="compositionally biased region" description="Polar residues" evidence="1">
    <location>
        <begin position="256"/>
        <end position="274"/>
    </location>
</feature>
<dbReference type="AlphaFoldDB" id="A0A6J0BZB9"/>
<dbReference type="RefSeq" id="XP_015519503.2">
    <property type="nucleotide sequence ID" value="XM_015664017.2"/>
</dbReference>
<dbReference type="PANTHER" id="PTHR15960">
    <property type="entry name" value="LD44032P"/>
    <property type="match status" value="1"/>
</dbReference>
<accession>A0A6J0BZB9</accession>
<dbReference type="GO" id="GO:0043130">
    <property type="term" value="F:ubiquitin binding"/>
    <property type="evidence" value="ECO:0007669"/>
    <property type="project" value="InterPro"/>
</dbReference>
<dbReference type="PROSITE" id="PS50030">
    <property type="entry name" value="UBA"/>
    <property type="match status" value="2"/>
</dbReference>
<feature type="domain" description="UBA" evidence="2">
    <location>
        <begin position="278"/>
        <end position="319"/>
    </location>
</feature>
<dbReference type="InterPro" id="IPR038870">
    <property type="entry name" value="UBAP1"/>
</dbReference>
<evidence type="ECO:0000313" key="5">
    <source>
        <dbReference type="RefSeq" id="XP_015519503.2"/>
    </source>
</evidence>
<dbReference type="InterPro" id="IPR009060">
    <property type="entry name" value="UBA-like_sf"/>
</dbReference>
<reference evidence="5" key="1">
    <citation type="submission" date="2025-08" db="UniProtKB">
        <authorList>
            <consortium name="RefSeq"/>
        </authorList>
    </citation>
    <scope>IDENTIFICATION</scope>
    <source>
        <tissue evidence="5">Thorax and Abdomen</tissue>
    </source>
</reference>